<evidence type="ECO:0000313" key="2">
    <source>
        <dbReference type="Proteomes" id="UP001172457"/>
    </source>
</evidence>
<dbReference type="EMBL" id="JARYMX010000003">
    <property type="protein sequence ID" value="KAJ9555792.1"/>
    <property type="molecule type" value="Genomic_DNA"/>
</dbReference>
<proteinExistence type="predicted"/>
<dbReference type="PANTHER" id="PTHR32002:SF49">
    <property type="entry name" value="BILE ACID:SODIUM SYMPORTER_ARSENICAL RESISTANCE PROTEIN ACR3-RELATED"/>
    <property type="match status" value="1"/>
</dbReference>
<gene>
    <name evidence="1" type="ORF">OSB04_010406</name>
</gene>
<evidence type="ECO:0000313" key="1">
    <source>
        <dbReference type="EMBL" id="KAJ9555792.1"/>
    </source>
</evidence>
<sequence>MAESLYSSSADLLSGFLEAFPSLVQGKIRLAFGNLHDDLIGLIQFWAPVKIGSRCLLTTYDQPFLQDDEKDTEMYRLRCVKYKYNVDHVNKVEDEDDEDRTNIISSGAPAAAFLNEMPEFFGNMTVDDPSPLASFAVKCGLGRTLVLPVFYPSQRCCVGVVECCSSLYLSLIDMYDDLNAAFQVCIVIRFDDLKLVAYTPNYVVNCGKATVNYRSYLPVHTVHMEGYEGVPWFSVDLRFSLKLDTRKFDCELILHCELEGLPIVRHVLHPI</sequence>
<accession>A0AA38TQK9</accession>
<dbReference type="Proteomes" id="UP001172457">
    <property type="component" value="Chromosome 3"/>
</dbReference>
<name>A0AA38TQK9_9ASTR</name>
<dbReference type="PANTHER" id="PTHR32002">
    <property type="entry name" value="PROTEIN NLP8"/>
    <property type="match status" value="1"/>
</dbReference>
<reference evidence="1" key="1">
    <citation type="submission" date="2023-03" db="EMBL/GenBank/DDBJ databases">
        <title>Chromosome-scale reference genome and RAD-based genetic map of yellow starthistle (Centaurea solstitialis) reveal putative structural variation and QTLs associated with invader traits.</title>
        <authorList>
            <person name="Reatini B."/>
            <person name="Cang F.A."/>
            <person name="Jiang Q."/>
            <person name="Mckibben M.T.W."/>
            <person name="Barker M.S."/>
            <person name="Rieseberg L.H."/>
            <person name="Dlugosch K.M."/>
        </authorList>
    </citation>
    <scope>NUCLEOTIDE SEQUENCE</scope>
    <source>
        <strain evidence="1">CAN-66</strain>
        <tissue evidence="1">Leaf</tissue>
    </source>
</reference>
<dbReference type="InterPro" id="IPR045012">
    <property type="entry name" value="NLP"/>
</dbReference>
<keyword evidence="2" id="KW-1185">Reference proteome</keyword>
<dbReference type="GO" id="GO:0003700">
    <property type="term" value="F:DNA-binding transcription factor activity"/>
    <property type="evidence" value="ECO:0007669"/>
    <property type="project" value="InterPro"/>
</dbReference>
<protein>
    <submittedName>
        <fullName evidence="1">Uncharacterized protein</fullName>
    </submittedName>
</protein>
<dbReference type="AlphaFoldDB" id="A0AA38TQK9"/>
<comment type="caution">
    <text evidence="1">The sequence shown here is derived from an EMBL/GenBank/DDBJ whole genome shotgun (WGS) entry which is preliminary data.</text>
</comment>
<organism evidence="1 2">
    <name type="scientific">Centaurea solstitialis</name>
    <name type="common">yellow star-thistle</name>
    <dbReference type="NCBI Taxonomy" id="347529"/>
    <lineage>
        <taxon>Eukaryota</taxon>
        <taxon>Viridiplantae</taxon>
        <taxon>Streptophyta</taxon>
        <taxon>Embryophyta</taxon>
        <taxon>Tracheophyta</taxon>
        <taxon>Spermatophyta</taxon>
        <taxon>Magnoliopsida</taxon>
        <taxon>eudicotyledons</taxon>
        <taxon>Gunneridae</taxon>
        <taxon>Pentapetalae</taxon>
        <taxon>asterids</taxon>
        <taxon>campanulids</taxon>
        <taxon>Asterales</taxon>
        <taxon>Asteraceae</taxon>
        <taxon>Carduoideae</taxon>
        <taxon>Cardueae</taxon>
        <taxon>Centaureinae</taxon>
        <taxon>Centaurea</taxon>
    </lineage>
</organism>